<evidence type="ECO:0000256" key="1">
    <source>
        <dbReference type="SAM" id="MobiDB-lite"/>
    </source>
</evidence>
<organism evidence="2 3">
    <name type="scientific">Trichonephila inaurata madagascariensis</name>
    <dbReference type="NCBI Taxonomy" id="2747483"/>
    <lineage>
        <taxon>Eukaryota</taxon>
        <taxon>Metazoa</taxon>
        <taxon>Ecdysozoa</taxon>
        <taxon>Arthropoda</taxon>
        <taxon>Chelicerata</taxon>
        <taxon>Arachnida</taxon>
        <taxon>Araneae</taxon>
        <taxon>Araneomorphae</taxon>
        <taxon>Entelegynae</taxon>
        <taxon>Araneoidea</taxon>
        <taxon>Nephilidae</taxon>
        <taxon>Trichonephila</taxon>
        <taxon>Trichonephila inaurata</taxon>
    </lineage>
</organism>
<feature type="region of interest" description="Disordered" evidence="1">
    <location>
        <begin position="1"/>
        <end position="42"/>
    </location>
</feature>
<keyword evidence="3" id="KW-1185">Reference proteome</keyword>
<dbReference type="EMBL" id="BMAV01014652">
    <property type="protein sequence ID" value="GFY63187.1"/>
    <property type="molecule type" value="Genomic_DNA"/>
</dbReference>
<comment type="caution">
    <text evidence="2">The sequence shown here is derived from an EMBL/GenBank/DDBJ whole genome shotgun (WGS) entry which is preliminary data.</text>
</comment>
<feature type="compositionally biased region" description="Basic and acidic residues" evidence="1">
    <location>
        <begin position="10"/>
        <end position="29"/>
    </location>
</feature>
<gene>
    <name evidence="2" type="ORF">TNIN_115821</name>
</gene>
<reference evidence="2" key="1">
    <citation type="submission" date="2020-08" db="EMBL/GenBank/DDBJ databases">
        <title>Multicomponent nature underlies the extraordinary mechanical properties of spider dragline silk.</title>
        <authorList>
            <person name="Kono N."/>
            <person name="Nakamura H."/>
            <person name="Mori M."/>
            <person name="Yoshida Y."/>
            <person name="Ohtoshi R."/>
            <person name="Malay A.D."/>
            <person name="Moran D.A.P."/>
            <person name="Tomita M."/>
            <person name="Numata K."/>
            <person name="Arakawa K."/>
        </authorList>
    </citation>
    <scope>NUCLEOTIDE SEQUENCE</scope>
</reference>
<accession>A0A8X7CFN1</accession>
<name>A0A8X7CFN1_9ARAC</name>
<dbReference type="AlphaFoldDB" id="A0A8X7CFN1"/>
<dbReference type="Proteomes" id="UP000886998">
    <property type="component" value="Unassembled WGS sequence"/>
</dbReference>
<evidence type="ECO:0000313" key="2">
    <source>
        <dbReference type="EMBL" id="GFY63187.1"/>
    </source>
</evidence>
<evidence type="ECO:0000313" key="3">
    <source>
        <dbReference type="Proteomes" id="UP000886998"/>
    </source>
</evidence>
<sequence length="94" mass="10466">MGQLLGVQGARKDPPPKRESENKRGELPLESKSGFNLGPAHGAKTDLGTRLFFHLPFGPTKNAQTPWFFSPQRATIELFHETIFKPGKPKQQTP</sequence>
<proteinExistence type="predicted"/>
<protein>
    <submittedName>
        <fullName evidence="2">Uncharacterized protein</fullName>
    </submittedName>
</protein>